<name>A0AAJ0GDH4_9PEZI</name>
<proteinExistence type="predicted"/>
<dbReference type="Gene3D" id="3.40.50.300">
    <property type="entry name" value="P-loop containing nucleotide triphosphate hydrolases"/>
    <property type="match status" value="1"/>
</dbReference>
<dbReference type="InterPro" id="IPR027417">
    <property type="entry name" value="P-loop_NTPase"/>
</dbReference>
<feature type="domain" description="Nephrocystin 3-like N-terminal" evidence="3">
    <location>
        <begin position="170"/>
        <end position="326"/>
    </location>
</feature>
<evidence type="ECO:0000256" key="1">
    <source>
        <dbReference type="ARBA" id="ARBA00022737"/>
    </source>
</evidence>
<keyword evidence="5" id="KW-1185">Reference proteome</keyword>
<gene>
    <name evidence="4" type="ORF">LTR09_006628</name>
</gene>
<dbReference type="InterPro" id="IPR054471">
    <property type="entry name" value="GPIID_WHD"/>
</dbReference>
<reference evidence="4" key="1">
    <citation type="submission" date="2023-04" db="EMBL/GenBank/DDBJ databases">
        <title>Black Yeasts Isolated from many extreme environments.</title>
        <authorList>
            <person name="Coleine C."/>
            <person name="Stajich J.E."/>
            <person name="Selbmann L."/>
        </authorList>
    </citation>
    <scope>NUCLEOTIDE SEQUENCE</scope>
    <source>
        <strain evidence="4">CCFEE 5312</strain>
    </source>
</reference>
<dbReference type="Proteomes" id="UP001271007">
    <property type="component" value="Unassembled WGS sequence"/>
</dbReference>
<feature type="domain" description="GPI inositol-deacylase winged helix" evidence="2">
    <location>
        <begin position="437"/>
        <end position="514"/>
    </location>
</feature>
<evidence type="ECO:0000259" key="2">
    <source>
        <dbReference type="Pfam" id="PF22939"/>
    </source>
</evidence>
<dbReference type="Pfam" id="PF24883">
    <property type="entry name" value="NPHP3_N"/>
    <property type="match status" value="1"/>
</dbReference>
<dbReference type="PANTHER" id="PTHR10039">
    <property type="entry name" value="AMELOGENIN"/>
    <property type="match status" value="1"/>
</dbReference>
<sequence length="578" mass="64078">MADPLSITSLVLQVGSVIKLCYDYVSYLGVESDDGNVDCSQGEFAGMLDTAHTLVTSIAKQLETKQGVRQRAMQAMKYPFEEGAIKETLAKLERLKSWFLLALMTEERSTSRSLQREVQTPAGMVEGDIARREQLQQDEAATRLRAALAPVSPEMYHRRACANWTETGQSSWFLSGPVVTWLDSPDSTQHKRVKLLAGKSGAGKTTLMSQAVERCKEFAAQHDGVCVAYFYCSFSDTSSQECQFVLGSWLAQVSLQDTDVLRDFAMPSKDVGPAVLIERITEALLRAQGTVLLILDALKESSEAKTLLQSVSSLTSGAADIRCLVSTTPMSHSITIDHELIEISKDLVSQDIEAYIKAKHNRHAVLRAVPEQEFLDALAPHADGMFRWVDSQMSILADQLTPKLVRRALKHLSGDLNATYAGILSRAPKAEAPFVRDALLWLCFSRRLLKLDELCEAVVVDEGDRTIDESCRINPRHRLVELCRGLVSWDRPTDLVSLAHSSVRAFLTSEEIGSSAGATFAKDGTTAQRSMLRKCVTYLQFRDFGHGYCEVDEMRWLQDAFTLLDYAATHWASHASAI</sequence>
<organism evidence="4 5">
    <name type="scientific">Extremus antarcticus</name>
    <dbReference type="NCBI Taxonomy" id="702011"/>
    <lineage>
        <taxon>Eukaryota</taxon>
        <taxon>Fungi</taxon>
        <taxon>Dikarya</taxon>
        <taxon>Ascomycota</taxon>
        <taxon>Pezizomycotina</taxon>
        <taxon>Dothideomycetes</taxon>
        <taxon>Dothideomycetidae</taxon>
        <taxon>Mycosphaerellales</taxon>
        <taxon>Extremaceae</taxon>
        <taxon>Extremus</taxon>
    </lineage>
</organism>
<dbReference type="SUPFAM" id="SSF52540">
    <property type="entry name" value="P-loop containing nucleoside triphosphate hydrolases"/>
    <property type="match status" value="1"/>
</dbReference>
<evidence type="ECO:0008006" key="6">
    <source>
        <dbReference type="Google" id="ProtNLM"/>
    </source>
</evidence>
<keyword evidence="1" id="KW-0677">Repeat</keyword>
<evidence type="ECO:0000313" key="4">
    <source>
        <dbReference type="EMBL" id="KAK3052418.1"/>
    </source>
</evidence>
<dbReference type="InterPro" id="IPR056884">
    <property type="entry name" value="NPHP3-like_N"/>
</dbReference>
<dbReference type="AlphaFoldDB" id="A0AAJ0GDH4"/>
<dbReference type="EMBL" id="JAWDJX010000021">
    <property type="protein sequence ID" value="KAK3052418.1"/>
    <property type="molecule type" value="Genomic_DNA"/>
</dbReference>
<dbReference type="Pfam" id="PF22939">
    <property type="entry name" value="WHD_GPIID"/>
    <property type="match status" value="1"/>
</dbReference>
<evidence type="ECO:0000259" key="3">
    <source>
        <dbReference type="Pfam" id="PF24883"/>
    </source>
</evidence>
<dbReference type="PANTHER" id="PTHR10039:SF16">
    <property type="entry name" value="GPI INOSITOL-DEACYLASE"/>
    <property type="match status" value="1"/>
</dbReference>
<protein>
    <recommendedName>
        <fullName evidence="6">NACHT domain-containing protein</fullName>
    </recommendedName>
</protein>
<accession>A0AAJ0GDH4</accession>
<comment type="caution">
    <text evidence="4">The sequence shown here is derived from an EMBL/GenBank/DDBJ whole genome shotgun (WGS) entry which is preliminary data.</text>
</comment>
<evidence type="ECO:0000313" key="5">
    <source>
        <dbReference type="Proteomes" id="UP001271007"/>
    </source>
</evidence>